<organism evidence="1 2">
    <name type="scientific">Ambrosiozyma monospora</name>
    <name type="common">Yeast</name>
    <name type="synonym">Endomycopsis monosporus</name>
    <dbReference type="NCBI Taxonomy" id="43982"/>
    <lineage>
        <taxon>Eukaryota</taxon>
        <taxon>Fungi</taxon>
        <taxon>Dikarya</taxon>
        <taxon>Ascomycota</taxon>
        <taxon>Saccharomycotina</taxon>
        <taxon>Pichiomycetes</taxon>
        <taxon>Pichiales</taxon>
        <taxon>Pichiaceae</taxon>
        <taxon>Ambrosiozyma</taxon>
    </lineage>
</organism>
<accession>A0ACB5T5L8</accession>
<dbReference type="EMBL" id="BSXS01003908">
    <property type="protein sequence ID" value="GME82152.1"/>
    <property type="molecule type" value="Genomic_DNA"/>
</dbReference>
<keyword evidence="2" id="KW-1185">Reference proteome</keyword>
<dbReference type="Proteomes" id="UP001165064">
    <property type="component" value="Unassembled WGS sequence"/>
</dbReference>
<protein>
    <submittedName>
        <fullName evidence="1">Unnamed protein product</fullName>
    </submittedName>
</protein>
<sequence length="129" mass="14063">MMKAMCFLGKQSFKLLEVPKPTILEATDVVGKVLRTTICGSDLHMIDGFIKTSLDVAARKPGRGFTIGHEGIIKVTEVGSSVKNFKVGDICIASCISACGEFKLMVCKQNIAGFHMLITHYTDVQKESH</sequence>
<comment type="caution">
    <text evidence="1">The sequence shown here is derived from an EMBL/GenBank/DDBJ whole genome shotgun (WGS) entry which is preliminary data.</text>
</comment>
<proteinExistence type="predicted"/>
<gene>
    <name evidence="1" type="ORF">Amon02_000534800</name>
</gene>
<evidence type="ECO:0000313" key="1">
    <source>
        <dbReference type="EMBL" id="GME82152.1"/>
    </source>
</evidence>
<evidence type="ECO:0000313" key="2">
    <source>
        <dbReference type="Proteomes" id="UP001165064"/>
    </source>
</evidence>
<reference evidence="1" key="1">
    <citation type="submission" date="2023-04" db="EMBL/GenBank/DDBJ databases">
        <title>Ambrosiozyma monospora NBRC 10751.</title>
        <authorList>
            <person name="Ichikawa N."/>
            <person name="Sato H."/>
            <person name="Tonouchi N."/>
        </authorList>
    </citation>
    <scope>NUCLEOTIDE SEQUENCE</scope>
    <source>
        <strain evidence="1">NBRC 10751</strain>
    </source>
</reference>
<name>A0ACB5T5L8_AMBMO</name>